<dbReference type="HOGENOM" id="CLU_086356_8_1_5"/>
<gene>
    <name evidence="9" type="ORF">Salmuc_02668</name>
</gene>
<comment type="subcellular location">
    <subcellularLocation>
        <location evidence="7">Cell inner membrane</location>
        <topology evidence="7">Multi-pass membrane protein</topology>
    </subcellularLocation>
    <subcellularLocation>
        <location evidence="1">Cell membrane</location>
        <topology evidence="1">Multi-pass membrane protein</topology>
    </subcellularLocation>
</comment>
<dbReference type="AlphaFoldDB" id="S9SG69"/>
<organism evidence="9 10">
    <name type="scientific">Salipiger mucosus DSM 16094</name>
    <dbReference type="NCBI Taxonomy" id="1123237"/>
    <lineage>
        <taxon>Bacteria</taxon>
        <taxon>Pseudomonadati</taxon>
        <taxon>Pseudomonadota</taxon>
        <taxon>Alphaproteobacteria</taxon>
        <taxon>Rhodobacterales</taxon>
        <taxon>Roseobacteraceae</taxon>
        <taxon>Salipiger</taxon>
    </lineage>
</organism>
<comment type="caution">
    <text evidence="9">The sequence shown here is derived from an EMBL/GenBank/DDBJ whole genome shotgun (WGS) entry which is preliminary data.</text>
</comment>
<dbReference type="GO" id="GO:0022857">
    <property type="term" value="F:transmembrane transporter activity"/>
    <property type="evidence" value="ECO:0007669"/>
    <property type="project" value="UniProtKB-UniRule"/>
</dbReference>
<evidence type="ECO:0000256" key="7">
    <source>
        <dbReference type="RuleBase" id="RU369079"/>
    </source>
</evidence>
<evidence type="ECO:0000256" key="4">
    <source>
        <dbReference type="ARBA" id="ARBA00022692"/>
    </source>
</evidence>
<dbReference type="Proteomes" id="UP000015347">
    <property type="component" value="Unassembled WGS sequence"/>
</dbReference>
<protein>
    <recommendedName>
        <fullName evidence="7">TRAP transporter small permease protein</fullName>
    </recommendedName>
</protein>
<evidence type="ECO:0000256" key="3">
    <source>
        <dbReference type="ARBA" id="ARBA00022475"/>
    </source>
</evidence>
<comment type="function">
    <text evidence="7">Part of the tripartite ATP-independent periplasmic (TRAP) transport system.</text>
</comment>
<keyword evidence="4 7" id="KW-0812">Transmembrane</keyword>
<name>S9SG69_9RHOB</name>
<evidence type="ECO:0000256" key="6">
    <source>
        <dbReference type="ARBA" id="ARBA00023136"/>
    </source>
</evidence>
<proteinExistence type="inferred from homology"/>
<feature type="transmembrane region" description="Helical" evidence="7">
    <location>
        <begin position="97"/>
        <end position="119"/>
    </location>
</feature>
<comment type="similarity">
    <text evidence="7">Belongs to the TRAP transporter small permease family.</text>
</comment>
<sequence>MTMRSLISGVIATWALAGGMLLLVIVLATAVNAAGFTADMIAGLWGGDVPGLSGYEDGVTMLIGVAALAMFPYCQLHSGHAAVDIFMDRAPARVRRGVAILSGLLVTALALTMAVMLVFGTLETRSDNVETAVLGWPVWIFMPTAVLSCLLWAVAALMETFGPEARHA</sequence>
<dbReference type="STRING" id="1123237.Salmuc_02668"/>
<dbReference type="eggNOG" id="COG3090">
    <property type="taxonomic scope" value="Bacteria"/>
</dbReference>
<evidence type="ECO:0000259" key="8">
    <source>
        <dbReference type="Pfam" id="PF04290"/>
    </source>
</evidence>
<evidence type="ECO:0000256" key="5">
    <source>
        <dbReference type="ARBA" id="ARBA00022989"/>
    </source>
</evidence>
<keyword evidence="6 7" id="KW-0472">Membrane</keyword>
<dbReference type="EMBL" id="APVH01000009">
    <property type="protein sequence ID" value="EPX85289.1"/>
    <property type="molecule type" value="Genomic_DNA"/>
</dbReference>
<keyword evidence="10" id="KW-1185">Reference proteome</keyword>
<dbReference type="InterPro" id="IPR055348">
    <property type="entry name" value="DctQ"/>
</dbReference>
<feature type="transmembrane region" description="Helical" evidence="7">
    <location>
        <begin position="139"/>
        <end position="158"/>
    </location>
</feature>
<dbReference type="RefSeq" id="WP_020039857.1">
    <property type="nucleotide sequence ID" value="NZ_KE557273.1"/>
</dbReference>
<keyword evidence="3" id="KW-1003">Cell membrane</keyword>
<evidence type="ECO:0000313" key="10">
    <source>
        <dbReference type="Proteomes" id="UP000015347"/>
    </source>
</evidence>
<keyword evidence="7" id="KW-0997">Cell inner membrane</keyword>
<feature type="transmembrane region" description="Helical" evidence="7">
    <location>
        <begin position="57"/>
        <end position="76"/>
    </location>
</feature>
<comment type="subunit">
    <text evidence="7">The complex comprises the extracytoplasmic solute receptor protein and the two transmembrane proteins.</text>
</comment>
<reference evidence="10" key="1">
    <citation type="journal article" date="2014" name="Stand. Genomic Sci.">
        <title>Genome sequence of the exopolysaccharide-producing Salipiger mucosus type strain (DSM 16094(T)), a moderately halophilic member of the Roseobacter clade.</title>
        <authorList>
            <person name="Riedel T."/>
            <person name="Spring S."/>
            <person name="Fiebig A."/>
            <person name="Petersen J."/>
            <person name="Kyrpides N.C."/>
            <person name="Goker M."/>
            <person name="Klenk H.P."/>
        </authorList>
    </citation>
    <scope>NUCLEOTIDE SEQUENCE [LARGE SCALE GENOMIC DNA]</scope>
    <source>
        <strain evidence="10">DSM 16094</strain>
    </source>
</reference>
<keyword evidence="5 7" id="KW-1133">Transmembrane helix</keyword>
<accession>S9SG69</accession>
<dbReference type="GO" id="GO:0005886">
    <property type="term" value="C:plasma membrane"/>
    <property type="evidence" value="ECO:0007669"/>
    <property type="project" value="UniProtKB-SubCell"/>
</dbReference>
<comment type="caution">
    <text evidence="7">Lacks conserved residue(s) required for the propagation of feature annotation.</text>
</comment>
<evidence type="ECO:0000256" key="2">
    <source>
        <dbReference type="ARBA" id="ARBA00022448"/>
    </source>
</evidence>
<keyword evidence="2 7" id="KW-0813">Transport</keyword>
<feature type="domain" description="Tripartite ATP-independent periplasmic transporters DctQ component" evidence="8">
    <location>
        <begin position="56"/>
        <end position="160"/>
    </location>
</feature>
<evidence type="ECO:0000256" key="1">
    <source>
        <dbReference type="ARBA" id="ARBA00004651"/>
    </source>
</evidence>
<dbReference type="Pfam" id="PF04290">
    <property type="entry name" value="DctQ"/>
    <property type="match status" value="1"/>
</dbReference>
<evidence type="ECO:0000313" key="9">
    <source>
        <dbReference type="EMBL" id="EPX85289.1"/>
    </source>
</evidence>
<dbReference type="OrthoDB" id="6183232at2"/>